<comment type="caution">
    <text evidence="2">The sequence shown here is derived from an EMBL/GenBank/DDBJ whole genome shotgun (WGS) entry which is preliminary data.</text>
</comment>
<feature type="non-terminal residue" evidence="2">
    <location>
        <position position="282"/>
    </location>
</feature>
<protein>
    <submittedName>
        <fullName evidence="2">Uncharacterized protein</fullName>
    </submittedName>
</protein>
<reference evidence="2 3" key="1">
    <citation type="journal article" date="2017" name="Mol. Biol. Evol.">
        <title>The 4-celled Tetrabaena socialis nuclear genome reveals the essential components for genetic control of cell number at the origin of multicellularity in the volvocine lineage.</title>
        <authorList>
            <person name="Featherston J."/>
            <person name="Arakaki Y."/>
            <person name="Hanschen E.R."/>
            <person name="Ferris P.J."/>
            <person name="Michod R.E."/>
            <person name="Olson B.J.S.C."/>
            <person name="Nozaki H."/>
            <person name="Durand P.M."/>
        </authorList>
    </citation>
    <scope>NUCLEOTIDE SEQUENCE [LARGE SCALE GENOMIC DNA]</scope>
    <source>
        <strain evidence="2 3">NIES-571</strain>
    </source>
</reference>
<feature type="region of interest" description="Disordered" evidence="1">
    <location>
        <begin position="252"/>
        <end position="282"/>
    </location>
</feature>
<keyword evidence="3" id="KW-1185">Reference proteome</keyword>
<dbReference type="SUPFAM" id="SSF143456">
    <property type="entry name" value="VC0467-like"/>
    <property type="match status" value="1"/>
</dbReference>
<accession>A0A2J8A2Y2</accession>
<name>A0A2J8A2Y2_9CHLO</name>
<dbReference type="InterPro" id="IPR003774">
    <property type="entry name" value="AlgH-like"/>
</dbReference>
<sequence>MDARTMSGRQTSSSSSARTATRCRVFNPSAEGAPSPAWRFPTIKQAKQDWRAFRARLVAWEQADARTAEQPKLKRPIHPQLVCGESWAHLLPEPEQGCLLLARNTDQHNMHFYNGAVILITSHDEVMGSVGYLLNKPSPLTVNELQVLGAAAGFKEAFGSQRLHLGGPVHIDHVTLLHRFMGISRSYKVAEGVFMGGLPDAIRLVDAGLAAPSDFQLVLGMSGWSKGQLQQEIDAGNWHVVSASPDLVLPPSPGAVSVPSNAAPPPPAAAQHPRAPQLSAPR</sequence>
<proteinExistence type="predicted"/>
<dbReference type="OrthoDB" id="272750at2759"/>
<gene>
    <name evidence="2" type="ORF">TSOC_006720</name>
</gene>
<dbReference type="PANTHER" id="PTHR31984">
    <property type="entry name" value="TRANSPORTER, PUTATIVE (DUF179)-RELATED"/>
    <property type="match status" value="1"/>
</dbReference>
<dbReference type="Proteomes" id="UP000236333">
    <property type="component" value="Unassembled WGS sequence"/>
</dbReference>
<dbReference type="AlphaFoldDB" id="A0A2J8A2Y2"/>
<evidence type="ECO:0000256" key="1">
    <source>
        <dbReference type="SAM" id="MobiDB-lite"/>
    </source>
</evidence>
<dbReference type="Gene3D" id="3.40.1740.10">
    <property type="entry name" value="VC0467-like"/>
    <property type="match status" value="1"/>
</dbReference>
<feature type="compositionally biased region" description="Low complexity" evidence="1">
    <location>
        <begin position="1"/>
        <end position="22"/>
    </location>
</feature>
<dbReference type="Pfam" id="PF02622">
    <property type="entry name" value="DUF179"/>
    <property type="match status" value="1"/>
</dbReference>
<organism evidence="2 3">
    <name type="scientific">Tetrabaena socialis</name>
    <dbReference type="NCBI Taxonomy" id="47790"/>
    <lineage>
        <taxon>Eukaryota</taxon>
        <taxon>Viridiplantae</taxon>
        <taxon>Chlorophyta</taxon>
        <taxon>core chlorophytes</taxon>
        <taxon>Chlorophyceae</taxon>
        <taxon>CS clade</taxon>
        <taxon>Chlamydomonadales</taxon>
        <taxon>Tetrabaenaceae</taxon>
        <taxon>Tetrabaena</taxon>
    </lineage>
</organism>
<dbReference type="EMBL" id="PGGS01000210">
    <property type="protein sequence ID" value="PNH06873.1"/>
    <property type="molecule type" value="Genomic_DNA"/>
</dbReference>
<evidence type="ECO:0000313" key="3">
    <source>
        <dbReference type="Proteomes" id="UP000236333"/>
    </source>
</evidence>
<dbReference type="PANTHER" id="PTHR31984:SF17">
    <property type="entry name" value="TRANSCRIPTIONAL REGULATOR"/>
    <property type="match status" value="1"/>
</dbReference>
<evidence type="ECO:0000313" key="2">
    <source>
        <dbReference type="EMBL" id="PNH06873.1"/>
    </source>
</evidence>
<feature type="region of interest" description="Disordered" evidence="1">
    <location>
        <begin position="1"/>
        <end position="23"/>
    </location>
</feature>